<dbReference type="PANTHER" id="PTHR33021:SF424">
    <property type="entry name" value="BASIC BLUE PROTEIN"/>
    <property type="match status" value="1"/>
</dbReference>
<proteinExistence type="predicted"/>
<name>A0A6A5LZR6_LUPAL</name>
<dbReference type="SUPFAM" id="SSF49503">
    <property type="entry name" value="Cupredoxins"/>
    <property type="match status" value="1"/>
</dbReference>
<dbReference type="GO" id="GO:0009055">
    <property type="term" value="F:electron transfer activity"/>
    <property type="evidence" value="ECO:0007669"/>
    <property type="project" value="InterPro"/>
</dbReference>
<dbReference type="InterPro" id="IPR039391">
    <property type="entry name" value="Phytocyanin-like"/>
</dbReference>
<evidence type="ECO:0000313" key="2">
    <source>
        <dbReference type="Proteomes" id="UP000447434"/>
    </source>
</evidence>
<dbReference type="Pfam" id="PF02298">
    <property type="entry name" value="Cu_bind_like"/>
    <property type="match status" value="1"/>
</dbReference>
<comment type="caution">
    <text evidence="1">The sequence shown here is derived from an EMBL/GenBank/DDBJ whole genome shotgun (WGS) entry which is preliminary data.</text>
</comment>
<reference evidence="2" key="1">
    <citation type="journal article" date="2020" name="Nat. Commun.">
        <title>Genome sequence of the cluster root forming white lupin.</title>
        <authorList>
            <person name="Hufnagel B."/>
            <person name="Marques A."/>
            <person name="Soriano A."/>
            <person name="Marques L."/>
            <person name="Divol F."/>
            <person name="Doumas P."/>
            <person name="Sallet E."/>
            <person name="Mancinotti D."/>
            <person name="Carrere S."/>
            <person name="Marande W."/>
            <person name="Arribat S."/>
            <person name="Keller J."/>
            <person name="Huneau C."/>
            <person name="Blein T."/>
            <person name="Aime D."/>
            <person name="Laguerre M."/>
            <person name="Taylor J."/>
            <person name="Schubert V."/>
            <person name="Nelson M."/>
            <person name="Geu-Flores F."/>
            <person name="Crespi M."/>
            <person name="Gallardo-Guerrero K."/>
            <person name="Delaux P.-M."/>
            <person name="Salse J."/>
            <person name="Berges H."/>
            <person name="Guyot R."/>
            <person name="Gouzy J."/>
            <person name="Peret B."/>
        </authorList>
    </citation>
    <scope>NUCLEOTIDE SEQUENCE [LARGE SCALE GENOMIC DNA]</scope>
    <source>
        <strain evidence="2">cv. Amiga</strain>
    </source>
</reference>
<dbReference type="GO" id="GO:0005886">
    <property type="term" value="C:plasma membrane"/>
    <property type="evidence" value="ECO:0007669"/>
    <property type="project" value="TreeGrafter"/>
</dbReference>
<dbReference type="OrthoDB" id="1896188at2759"/>
<dbReference type="PROSITE" id="PS51485">
    <property type="entry name" value="PHYTOCYANIN"/>
    <property type="match status" value="1"/>
</dbReference>
<dbReference type="Gene3D" id="2.60.40.420">
    <property type="entry name" value="Cupredoxins - blue copper proteins"/>
    <property type="match status" value="1"/>
</dbReference>
<sequence length="127" mass="14193">MGEGRSNNAMIAIMLLFCMFVFHSEITHAEIYTVGGAAGWSPYVRNWPIDKYFKNGDQFVFKYNPKLYNVVKVDQAGYNACDVKNAIAVYKSGNDRVTLQSGVHFFICGIGDNCPRHGMSAVIQVEN</sequence>
<organism evidence="1 2">
    <name type="scientific">Lupinus albus</name>
    <name type="common">White lupine</name>
    <name type="synonym">Lupinus termis</name>
    <dbReference type="NCBI Taxonomy" id="3870"/>
    <lineage>
        <taxon>Eukaryota</taxon>
        <taxon>Viridiplantae</taxon>
        <taxon>Streptophyta</taxon>
        <taxon>Embryophyta</taxon>
        <taxon>Tracheophyta</taxon>
        <taxon>Spermatophyta</taxon>
        <taxon>Magnoliopsida</taxon>
        <taxon>eudicotyledons</taxon>
        <taxon>Gunneridae</taxon>
        <taxon>Pentapetalae</taxon>
        <taxon>rosids</taxon>
        <taxon>fabids</taxon>
        <taxon>Fabales</taxon>
        <taxon>Fabaceae</taxon>
        <taxon>Papilionoideae</taxon>
        <taxon>50 kb inversion clade</taxon>
        <taxon>genistoids sensu lato</taxon>
        <taxon>core genistoids</taxon>
        <taxon>Genisteae</taxon>
        <taxon>Lupinus</taxon>
    </lineage>
</organism>
<dbReference type="EMBL" id="WOCE01000017">
    <property type="protein sequence ID" value="KAE9596393.1"/>
    <property type="molecule type" value="Genomic_DNA"/>
</dbReference>
<dbReference type="AlphaFoldDB" id="A0A6A5LZR6"/>
<dbReference type="InterPro" id="IPR008972">
    <property type="entry name" value="Cupredoxin"/>
</dbReference>
<protein>
    <submittedName>
        <fullName evidence="1">Putative cupredoxin</fullName>
    </submittedName>
</protein>
<accession>A0A6A5LZR6</accession>
<gene>
    <name evidence="1" type="ORF">Lalb_Chr17g0348821</name>
</gene>
<evidence type="ECO:0000313" key="1">
    <source>
        <dbReference type="EMBL" id="KAE9596393.1"/>
    </source>
</evidence>
<dbReference type="Proteomes" id="UP000447434">
    <property type="component" value="Chromosome 17"/>
</dbReference>
<keyword evidence="2" id="KW-1185">Reference proteome</keyword>
<dbReference type="InterPro" id="IPR003245">
    <property type="entry name" value="Phytocyanin_dom"/>
</dbReference>
<dbReference type="PANTHER" id="PTHR33021">
    <property type="entry name" value="BLUE COPPER PROTEIN"/>
    <property type="match status" value="1"/>
</dbReference>